<evidence type="ECO:0000313" key="13">
    <source>
        <dbReference type="Proteomes" id="UP000244948"/>
    </source>
</evidence>
<comment type="similarity">
    <text evidence="1">Belongs to the complex I 24 kDa subunit family.</text>
</comment>
<keyword evidence="13" id="KW-1185">Reference proteome</keyword>
<evidence type="ECO:0000256" key="6">
    <source>
        <dbReference type="ARBA" id="ARBA00023014"/>
    </source>
</evidence>
<proteinExistence type="inferred from homology"/>
<dbReference type="PANTHER" id="PTHR10371:SF3">
    <property type="entry name" value="NADH DEHYDROGENASE [UBIQUINONE] FLAVOPROTEIN 2, MITOCHONDRIAL"/>
    <property type="match status" value="1"/>
</dbReference>
<organism evidence="12 13">
    <name type="scientific">Ignatzschineria indica</name>
    <dbReference type="NCBI Taxonomy" id="472583"/>
    <lineage>
        <taxon>Bacteria</taxon>
        <taxon>Pseudomonadati</taxon>
        <taxon>Pseudomonadota</taxon>
        <taxon>Gammaproteobacteria</taxon>
        <taxon>Cardiobacteriales</taxon>
        <taxon>Ignatzschineriaceae</taxon>
        <taxon>Ignatzschineria</taxon>
    </lineage>
</organism>
<dbReference type="EMBL" id="QEWR01000004">
    <property type="protein sequence ID" value="PWD82588.1"/>
    <property type="molecule type" value="Genomic_DNA"/>
</dbReference>
<feature type="binding site" evidence="11">
    <location>
        <position position="131"/>
    </location>
    <ligand>
        <name>[2Fe-2S] cluster</name>
        <dbReference type="ChEBI" id="CHEBI:190135"/>
    </ligand>
</feature>
<evidence type="ECO:0000313" key="12">
    <source>
        <dbReference type="EMBL" id="PWD82588.1"/>
    </source>
</evidence>
<feature type="binding site" evidence="11">
    <location>
        <position position="89"/>
    </location>
    <ligand>
        <name>[2Fe-2S] cluster</name>
        <dbReference type="ChEBI" id="CHEBI:190135"/>
    </ligand>
</feature>
<dbReference type="InterPro" id="IPR041921">
    <property type="entry name" value="NuoE_N"/>
</dbReference>
<evidence type="ECO:0000256" key="4">
    <source>
        <dbReference type="ARBA" id="ARBA00022723"/>
    </source>
</evidence>
<dbReference type="GO" id="GO:0046872">
    <property type="term" value="F:metal ion binding"/>
    <property type="evidence" value="ECO:0007669"/>
    <property type="project" value="UniProtKB-KW"/>
</dbReference>
<evidence type="ECO:0000256" key="1">
    <source>
        <dbReference type="ARBA" id="ARBA00010643"/>
    </source>
</evidence>
<evidence type="ECO:0000256" key="3">
    <source>
        <dbReference type="ARBA" id="ARBA00022714"/>
    </source>
</evidence>
<dbReference type="InterPro" id="IPR042128">
    <property type="entry name" value="NuoE_dom"/>
</dbReference>
<evidence type="ECO:0000256" key="9">
    <source>
        <dbReference type="ARBA" id="ARBA00034078"/>
    </source>
</evidence>
<evidence type="ECO:0000256" key="10">
    <source>
        <dbReference type="ARBA" id="ARBA00047712"/>
    </source>
</evidence>
<protein>
    <recommendedName>
        <fullName evidence="2">NADH-quinone oxidoreductase subunit E</fullName>
    </recommendedName>
    <alternativeName>
        <fullName evidence="7">NADH dehydrogenase I subunit E</fullName>
    </alternativeName>
    <alternativeName>
        <fullName evidence="8">NDH-1 subunit E</fullName>
    </alternativeName>
</protein>
<comment type="cofactor">
    <cofactor evidence="9">
        <name>[2Fe-2S] cluster</name>
        <dbReference type="ChEBI" id="CHEBI:190135"/>
    </cofactor>
</comment>
<comment type="caution">
    <text evidence="12">The sequence shown here is derived from an EMBL/GenBank/DDBJ whole genome shotgun (WGS) entry which is preliminary data.</text>
</comment>
<dbReference type="GO" id="GO:0051537">
    <property type="term" value="F:2 iron, 2 sulfur cluster binding"/>
    <property type="evidence" value="ECO:0007669"/>
    <property type="project" value="UniProtKB-KW"/>
</dbReference>
<dbReference type="InterPro" id="IPR002023">
    <property type="entry name" value="NuoE-like"/>
</dbReference>
<dbReference type="Proteomes" id="UP000244948">
    <property type="component" value="Unassembled WGS sequence"/>
</dbReference>
<name>A0A2U2AIT8_9GAMM</name>
<dbReference type="Pfam" id="PF01257">
    <property type="entry name" value="2Fe-2S_thioredx"/>
    <property type="match status" value="1"/>
</dbReference>
<dbReference type="SUPFAM" id="SSF52833">
    <property type="entry name" value="Thioredoxin-like"/>
    <property type="match status" value="1"/>
</dbReference>
<evidence type="ECO:0000256" key="8">
    <source>
        <dbReference type="ARBA" id="ARBA00032788"/>
    </source>
</evidence>
<feature type="binding site" evidence="11">
    <location>
        <position position="135"/>
    </location>
    <ligand>
        <name>[2Fe-2S] cluster</name>
        <dbReference type="ChEBI" id="CHEBI:190135"/>
    </ligand>
</feature>
<dbReference type="FunFam" id="1.10.10.1590:FF:000001">
    <property type="entry name" value="NADH-quinone oxidoreductase subunit E"/>
    <property type="match status" value="1"/>
</dbReference>
<accession>A0A2U2AIT8</accession>
<keyword evidence="4 11" id="KW-0479">Metal-binding</keyword>
<dbReference type="PIRSF" id="PIRSF000216">
    <property type="entry name" value="NADH_DH_24kDa"/>
    <property type="match status" value="1"/>
</dbReference>
<dbReference type="NCBIfam" id="TIGR01958">
    <property type="entry name" value="nuoE_fam"/>
    <property type="match status" value="1"/>
</dbReference>
<comment type="cofactor">
    <cofactor evidence="11">
        <name>[2Fe-2S] cluster</name>
        <dbReference type="ChEBI" id="CHEBI:190135"/>
    </cofactor>
    <text evidence="11">Binds 1 [2Fe-2S] cluster.</text>
</comment>
<feature type="binding site" evidence="11">
    <location>
        <position position="94"/>
    </location>
    <ligand>
        <name>[2Fe-2S] cluster</name>
        <dbReference type="ChEBI" id="CHEBI:190135"/>
    </ligand>
</feature>
<dbReference type="RefSeq" id="WP_094567545.1">
    <property type="nucleotide sequence ID" value="NZ_BMXZ01000003.1"/>
</dbReference>
<dbReference type="Gene3D" id="3.40.30.10">
    <property type="entry name" value="Glutaredoxin"/>
    <property type="match status" value="1"/>
</dbReference>
<dbReference type="InterPro" id="IPR036249">
    <property type="entry name" value="Thioredoxin-like_sf"/>
</dbReference>
<evidence type="ECO:0000256" key="7">
    <source>
        <dbReference type="ARBA" id="ARBA00031580"/>
    </source>
</evidence>
<keyword evidence="6 11" id="KW-0411">Iron-sulfur</keyword>
<sequence length="173" mass="19323">MKNRESILSSHTRAEIDRWLARFPEDRKQSALLAALREAQHENGGYLTVEIMDAIADYLELPPIAVYEVASFYSNFETKPCGKNAIMICTNISCMLRGGEEILAHVEQRLGIKAGESTPDGLFSLKNEDECIAACTAAPAALINHEYHENLTIEKIDEILDRIESRADNKEAN</sequence>
<dbReference type="GO" id="GO:0003954">
    <property type="term" value="F:NADH dehydrogenase activity"/>
    <property type="evidence" value="ECO:0007669"/>
    <property type="project" value="TreeGrafter"/>
</dbReference>
<comment type="catalytic activity">
    <reaction evidence="10">
        <text>a quinone + NADH + 5 H(+)(in) = a quinol + NAD(+) + 4 H(+)(out)</text>
        <dbReference type="Rhea" id="RHEA:57888"/>
        <dbReference type="ChEBI" id="CHEBI:15378"/>
        <dbReference type="ChEBI" id="CHEBI:24646"/>
        <dbReference type="ChEBI" id="CHEBI:57540"/>
        <dbReference type="ChEBI" id="CHEBI:57945"/>
        <dbReference type="ChEBI" id="CHEBI:132124"/>
    </reaction>
</comment>
<reference evidence="12 13" key="1">
    <citation type="journal article" date="2018" name="Genome Announc.">
        <title>Ignatzschineria cameli sp. nov., isolated from necrotic foot tissue of dromedaries (Camelus dromedarius) and associated maggots (Wohlfahrtia species) in Dubai.</title>
        <authorList>
            <person name="Tsang C.C."/>
            <person name="Tang J.Y."/>
            <person name="Fong J.Y."/>
            <person name="Kinne J."/>
            <person name="Lee H.H."/>
            <person name="Joseph M."/>
            <person name="Jose S."/>
            <person name="Schuster R.K."/>
            <person name="Tang Y."/>
            <person name="Sivakumar S."/>
            <person name="Chen J.H."/>
            <person name="Teng J.L."/>
            <person name="Lau S.K."/>
            <person name="Wernery U."/>
            <person name="Woo P.C."/>
        </authorList>
    </citation>
    <scope>NUCLEOTIDE SEQUENCE [LARGE SCALE GENOMIC DNA]</scope>
    <source>
        <strain evidence="12 13">KCTC 22643</strain>
    </source>
</reference>
<dbReference type="Gene3D" id="1.10.10.1590">
    <property type="entry name" value="NADH-quinone oxidoreductase subunit E"/>
    <property type="match status" value="1"/>
</dbReference>
<dbReference type="CDD" id="cd03064">
    <property type="entry name" value="TRX_Fd_NuoE"/>
    <property type="match status" value="1"/>
</dbReference>
<evidence type="ECO:0000256" key="5">
    <source>
        <dbReference type="ARBA" id="ARBA00023004"/>
    </source>
</evidence>
<evidence type="ECO:0000256" key="11">
    <source>
        <dbReference type="PIRSR" id="PIRSR000216-1"/>
    </source>
</evidence>
<keyword evidence="5 11" id="KW-0408">Iron</keyword>
<evidence type="ECO:0000256" key="2">
    <source>
        <dbReference type="ARBA" id="ARBA00019898"/>
    </source>
</evidence>
<dbReference type="PANTHER" id="PTHR10371">
    <property type="entry name" value="NADH DEHYDROGENASE UBIQUINONE FLAVOPROTEIN 2, MITOCHONDRIAL"/>
    <property type="match status" value="1"/>
</dbReference>
<dbReference type="AlphaFoldDB" id="A0A2U2AIT8"/>
<keyword evidence="3 11" id="KW-0001">2Fe-2S</keyword>
<gene>
    <name evidence="12" type="ORF">DC082_08120</name>
</gene>